<reference evidence="1" key="1">
    <citation type="journal article" date="2014" name="Int. J. Syst. Evol. Microbiol.">
        <title>Complete genome sequence of Corynebacterium casei LMG S-19264T (=DSM 44701T), isolated from a smear-ripened cheese.</title>
        <authorList>
            <consortium name="US DOE Joint Genome Institute (JGI-PGF)"/>
            <person name="Walter F."/>
            <person name="Albersmeier A."/>
            <person name="Kalinowski J."/>
            <person name="Ruckert C."/>
        </authorList>
    </citation>
    <scope>NUCLEOTIDE SEQUENCE</scope>
    <source>
        <strain evidence="1">VKM B-1606</strain>
    </source>
</reference>
<dbReference type="AlphaFoldDB" id="A0A9W6ISZ5"/>
<protein>
    <submittedName>
        <fullName evidence="1">Uncharacterized protein</fullName>
    </submittedName>
</protein>
<evidence type="ECO:0000313" key="1">
    <source>
        <dbReference type="EMBL" id="GLK55024.1"/>
    </source>
</evidence>
<reference evidence="1" key="2">
    <citation type="submission" date="2023-01" db="EMBL/GenBank/DDBJ databases">
        <authorList>
            <person name="Sun Q."/>
            <person name="Evtushenko L."/>
        </authorList>
    </citation>
    <scope>NUCLEOTIDE SEQUENCE</scope>
    <source>
        <strain evidence="1">VKM B-1606</strain>
    </source>
</reference>
<organism evidence="1 2">
    <name type="scientific">Methylopila capsulata</name>
    <dbReference type="NCBI Taxonomy" id="61654"/>
    <lineage>
        <taxon>Bacteria</taxon>
        <taxon>Pseudomonadati</taxon>
        <taxon>Pseudomonadota</taxon>
        <taxon>Alphaproteobacteria</taxon>
        <taxon>Hyphomicrobiales</taxon>
        <taxon>Methylopilaceae</taxon>
        <taxon>Methylopila</taxon>
    </lineage>
</organism>
<proteinExistence type="predicted"/>
<comment type="caution">
    <text evidence="1">The sequence shown here is derived from an EMBL/GenBank/DDBJ whole genome shotgun (WGS) entry which is preliminary data.</text>
</comment>
<evidence type="ECO:0000313" key="2">
    <source>
        <dbReference type="Proteomes" id="UP001143400"/>
    </source>
</evidence>
<gene>
    <name evidence="1" type="ORF">GCM10008170_10430</name>
</gene>
<dbReference type="EMBL" id="BSFF01000001">
    <property type="protein sequence ID" value="GLK55024.1"/>
    <property type="molecule type" value="Genomic_DNA"/>
</dbReference>
<accession>A0A9W6ISZ5</accession>
<name>A0A9W6ISZ5_9HYPH</name>
<sequence length="158" mass="17462">MVSAPIAAAVLVYRALDRLLGPLVRPILRRLGEFELLQRLGRAIAEAPPYVVLALLAVPFLLIEPLKALSLYWMAVGHPWEGGAALAACHLLSILTSERVLHLGKPKLMTIPWFARGYVFVADVRDRALAWLHATAAWRLGLAAADRAKAVARRWFRA</sequence>
<dbReference type="Proteomes" id="UP001143400">
    <property type="component" value="Unassembled WGS sequence"/>
</dbReference>